<evidence type="ECO:0000256" key="2">
    <source>
        <dbReference type="ARBA" id="ARBA00022833"/>
    </source>
</evidence>
<accession>A0A1N5VNL2</accession>
<dbReference type="SUPFAM" id="SSF55186">
    <property type="entry name" value="ThrRS/AlaRS common domain"/>
    <property type="match status" value="1"/>
</dbReference>
<dbReference type="Proteomes" id="UP000195607">
    <property type="component" value="Chromosome I"/>
</dbReference>
<dbReference type="GO" id="GO:0002161">
    <property type="term" value="F:aminoacyl-tRNA deacylase activity"/>
    <property type="evidence" value="ECO:0007669"/>
    <property type="project" value="UniProtKB-ARBA"/>
</dbReference>
<evidence type="ECO:0000256" key="1">
    <source>
        <dbReference type="ARBA" id="ARBA00022723"/>
    </source>
</evidence>
<dbReference type="EMBL" id="LT671858">
    <property type="protein sequence ID" value="SIM74531.1"/>
    <property type="molecule type" value="Genomic_DNA"/>
</dbReference>
<dbReference type="GeneID" id="41588692"/>
<dbReference type="PANTHER" id="PTHR43462:SF1">
    <property type="entry name" value="ALANYL-TRNA EDITING PROTEIN AARSD1"/>
    <property type="match status" value="1"/>
</dbReference>
<dbReference type="InterPro" id="IPR009000">
    <property type="entry name" value="Transl_B-barrel_sf"/>
</dbReference>
<sequence length="237" mass="26991">MPTVHRYLDDAYRVEGEGKVVFNEFTDIIVDDSILFPTSYGQPNDKGKIVIDGKEFEIIDVWDDGDGVHLISHDTYPSDSKGKTIKQIVDWPIRYNHMKFRTALRVLAGLAYKKYSAPHRLNQTYEDWAWIDLEIPEISEEIVKELETETNEILKSGIEPTYSTISKEEFMKNETLMASIKGKVPDIPEVRVVKIMGLPDQMEMGTLVKNSSEVGQIKLKTNLIKGKVGTRVNLSLQ</sequence>
<reference evidence="3 4" key="1">
    <citation type="submission" date="2016-04" db="EMBL/GenBank/DDBJ databases">
        <authorList>
            <person name="Evans L.H."/>
            <person name="Alamgir A."/>
            <person name="Owens N."/>
            <person name="Weber N.D."/>
            <person name="Virtaneva K."/>
            <person name="Barbian K."/>
            <person name="Babar A."/>
            <person name="Rosenke K."/>
        </authorList>
    </citation>
    <scope>NUCLEOTIDE SEQUENCE [LARGE SCALE GENOMIC DNA]</scope>
    <source>
        <strain evidence="4">S5(T) (JCM 30642 \VKM B-2941)</strain>
    </source>
</reference>
<dbReference type="InterPro" id="IPR018163">
    <property type="entry name" value="Thr/Ala-tRNA-synth_IIc_edit"/>
</dbReference>
<dbReference type="RefSeq" id="WP_172399433.1">
    <property type="nucleotide sequence ID" value="NZ_LT671858.1"/>
</dbReference>
<dbReference type="InterPro" id="IPR051335">
    <property type="entry name" value="Alanyl-tRNA_Editing_Enzymes"/>
</dbReference>
<name>A0A1N5VNL2_9ARCH</name>
<dbReference type="Gene3D" id="2.40.30.130">
    <property type="match status" value="1"/>
</dbReference>
<keyword evidence="1" id="KW-0479">Metal-binding</keyword>
<evidence type="ECO:0000313" key="4">
    <source>
        <dbReference type="Proteomes" id="UP000195607"/>
    </source>
</evidence>
<dbReference type="GO" id="GO:0000166">
    <property type="term" value="F:nucleotide binding"/>
    <property type="evidence" value="ECO:0007669"/>
    <property type="project" value="InterPro"/>
</dbReference>
<evidence type="ECO:0000313" key="3">
    <source>
        <dbReference type="EMBL" id="SIM74531.1"/>
    </source>
</evidence>
<keyword evidence="3" id="KW-0378">Hydrolase</keyword>
<dbReference type="PANTHER" id="PTHR43462">
    <property type="entry name" value="ALANYL-TRNA EDITING PROTEIN"/>
    <property type="match status" value="1"/>
</dbReference>
<dbReference type="Gene3D" id="3.30.980.10">
    <property type="entry name" value="Threonyl-trna Synthetase, Chain A, domain 2"/>
    <property type="match status" value="1"/>
</dbReference>
<dbReference type="SUPFAM" id="SSF50447">
    <property type="entry name" value="Translation proteins"/>
    <property type="match status" value="1"/>
</dbReference>
<protein>
    <submittedName>
        <fullName evidence="3">Ala-tRNA(Pro) hydrolase</fullName>
    </submittedName>
</protein>
<dbReference type="AlphaFoldDB" id="A0A1N5VNL2"/>
<organism evidence="3 4">
    <name type="scientific">Cuniculiplasma divulgatum</name>
    <dbReference type="NCBI Taxonomy" id="1673428"/>
    <lineage>
        <taxon>Archaea</taxon>
        <taxon>Methanobacteriati</taxon>
        <taxon>Thermoplasmatota</taxon>
        <taxon>Thermoplasmata</taxon>
        <taxon>Thermoplasmatales</taxon>
        <taxon>Cuniculiplasmataceae</taxon>
        <taxon>Cuniculiplasma</taxon>
    </lineage>
</organism>
<gene>
    <name evidence="3" type="ORF">CSP5_1451</name>
</gene>
<dbReference type="GO" id="GO:0046872">
    <property type="term" value="F:metal ion binding"/>
    <property type="evidence" value="ECO:0007669"/>
    <property type="project" value="UniProtKB-KW"/>
</dbReference>
<keyword evidence="2" id="KW-0862">Zinc</keyword>
<proteinExistence type="predicted"/>